<dbReference type="Pfam" id="PF02424">
    <property type="entry name" value="ApbE"/>
    <property type="match status" value="1"/>
</dbReference>
<proteinExistence type="inferred from homology"/>
<evidence type="ECO:0000256" key="2">
    <source>
        <dbReference type="ARBA" id="ARBA00016337"/>
    </source>
</evidence>
<keyword evidence="4 10" id="KW-0808">Transferase</keyword>
<dbReference type="PROSITE" id="PS51257">
    <property type="entry name" value="PROKAR_LIPOPROTEIN"/>
    <property type="match status" value="1"/>
</dbReference>
<comment type="catalytic activity">
    <reaction evidence="9 10 12">
        <text>L-threonyl-[protein] + FAD = FMN-L-threonyl-[protein] + AMP + H(+)</text>
        <dbReference type="Rhea" id="RHEA:36847"/>
        <dbReference type="Rhea" id="RHEA-COMP:11060"/>
        <dbReference type="Rhea" id="RHEA-COMP:11061"/>
        <dbReference type="ChEBI" id="CHEBI:15378"/>
        <dbReference type="ChEBI" id="CHEBI:30013"/>
        <dbReference type="ChEBI" id="CHEBI:57692"/>
        <dbReference type="ChEBI" id="CHEBI:74257"/>
        <dbReference type="ChEBI" id="CHEBI:456215"/>
        <dbReference type="EC" id="2.7.1.180"/>
    </reaction>
</comment>
<dbReference type="SUPFAM" id="SSF143631">
    <property type="entry name" value="ApbE-like"/>
    <property type="match status" value="1"/>
</dbReference>
<feature type="binding site" evidence="11">
    <location>
        <position position="282"/>
    </location>
    <ligand>
        <name>Mg(2+)</name>
        <dbReference type="ChEBI" id="CHEBI:18420"/>
    </ligand>
</feature>
<keyword evidence="12" id="KW-0997">Cell inner membrane</keyword>
<dbReference type="Proteomes" id="UP000295221">
    <property type="component" value="Unassembled WGS sequence"/>
</dbReference>
<dbReference type="InterPro" id="IPR003374">
    <property type="entry name" value="ApbE-like_sf"/>
</dbReference>
<dbReference type="AlphaFoldDB" id="A0A4R2GLL9"/>
<comment type="function">
    <text evidence="12">Flavin transferase that catalyzes the transfer of the FMN moiety of FAD and its covalent binding to the hydroxyl group of a threonine residue in a target flavoprotein.</text>
</comment>
<accession>A0A4R2GLL9</accession>
<comment type="cofactor">
    <cofactor evidence="11">
        <name>Mg(2+)</name>
        <dbReference type="ChEBI" id="CHEBI:18420"/>
    </cofactor>
    <cofactor evidence="11">
        <name>Mn(2+)</name>
        <dbReference type="ChEBI" id="CHEBI:29035"/>
    </cofactor>
    <text evidence="11">Magnesium. Can also use manganese.</text>
</comment>
<dbReference type="RefSeq" id="WP_132432303.1">
    <property type="nucleotide sequence ID" value="NZ_SLWK01000002.1"/>
</dbReference>
<evidence type="ECO:0000256" key="9">
    <source>
        <dbReference type="ARBA" id="ARBA00048540"/>
    </source>
</evidence>
<dbReference type="OrthoDB" id="9778595at2"/>
<keyword evidence="5 10" id="KW-0479">Metal-binding</keyword>
<evidence type="ECO:0000256" key="5">
    <source>
        <dbReference type="ARBA" id="ARBA00022723"/>
    </source>
</evidence>
<evidence type="ECO:0000256" key="4">
    <source>
        <dbReference type="ARBA" id="ARBA00022679"/>
    </source>
</evidence>
<reference evidence="13 14" key="1">
    <citation type="submission" date="2019-03" db="EMBL/GenBank/DDBJ databases">
        <title>Genomic Encyclopedia of Type Strains, Phase IV (KMG-IV): sequencing the most valuable type-strain genomes for metagenomic binning, comparative biology and taxonomic classification.</title>
        <authorList>
            <person name="Goeker M."/>
        </authorList>
    </citation>
    <scope>NUCLEOTIDE SEQUENCE [LARGE SCALE GENOMIC DNA]</scope>
    <source>
        <strain evidence="13 14">DSM 24179</strain>
    </source>
</reference>
<dbReference type="EMBL" id="SLWK01000002">
    <property type="protein sequence ID" value="TCO09620.1"/>
    <property type="molecule type" value="Genomic_DNA"/>
</dbReference>
<feature type="binding site" evidence="11">
    <location>
        <position position="278"/>
    </location>
    <ligand>
        <name>Mg(2+)</name>
        <dbReference type="ChEBI" id="CHEBI:18420"/>
    </ligand>
</feature>
<feature type="binding site" evidence="11">
    <location>
        <position position="160"/>
    </location>
    <ligand>
        <name>Mg(2+)</name>
        <dbReference type="ChEBI" id="CHEBI:18420"/>
    </ligand>
</feature>
<keyword evidence="12" id="KW-0472">Membrane</keyword>
<evidence type="ECO:0000313" key="13">
    <source>
        <dbReference type="EMBL" id="TCO09620.1"/>
    </source>
</evidence>
<keyword evidence="12 13" id="KW-0449">Lipoprotein</keyword>
<evidence type="ECO:0000256" key="6">
    <source>
        <dbReference type="ARBA" id="ARBA00022827"/>
    </source>
</evidence>
<keyword evidence="7 10" id="KW-0460">Magnesium</keyword>
<evidence type="ECO:0000256" key="10">
    <source>
        <dbReference type="PIRNR" id="PIRNR006268"/>
    </source>
</evidence>
<dbReference type="GO" id="GO:0016740">
    <property type="term" value="F:transferase activity"/>
    <property type="evidence" value="ECO:0007669"/>
    <property type="project" value="UniProtKB-UniRule"/>
</dbReference>
<dbReference type="GO" id="GO:0046872">
    <property type="term" value="F:metal ion binding"/>
    <property type="evidence" value="ECO:0007669"/>
    <property type="project" value="UniProtKB-UniRule"/>
</dbReference>
<dbReference type="GO" id="GO:0005886">
    <property type="term" value="C:plasma membrane"/>
    <property type="evidence" value="ECO:0007669"/>
    <property type="project" value="UniProtKB-SubCell"/>
</dbReference>
<evidence type="ECO:0000313" key="14">
    <source>
        <dbReference type="Proteomes" id="UP000295221"/>
    </source>
</evidence>
<dbReference type="EC" id="2.7.1.180" evidence="1 10"/>
<sequence>MRILFFVITSVLFFACEPEKEYHVNGGRIFGTSYRIVYESSEDHHNEIRSLLDSFNRSLSTYDSTSIISRINRCEEGVVPDPFFKKVFRTAQMVTDQTNGAFDMTVAPLVNAWGFGFQKMADVTSELIDSLLQFVGMHHIDIIDGKVVKKIPGVMLDGGAIAKGYGVDVVASHLTSLGVKNYMVEIGGEVATRGHNPQGNFWRIGIDRPIDDPLVLERKTELIVHLSGEALATSGNYRNFYIRDGKKYAHTIDPRTGYPVSHNLLSATIIAPSSMLADAYATACMVIGLEESIELVEGITDVEACFIIDSDGEYEVIYSSGFHQFLR</sequence>
<keyword evidence="14" id="KW-1185">Reference proteome</keyword>
<organism evidence="13 14">
    <name type="scientific">Natronoflexus pectinivorans</name>
    <dbReference type="NCBI Taxonomy" id="682526"/>
    <lineage>
        <taxon>Bacteria</taxon>
        <taxon>Pseudomonadati</taxon>
        <taxon>Bacteroidota</taxon>
        <taxon>Bacteroidia</taxon>
        <taxon>Marinilabiliales</taxon>
        <taxon>Marinilabiliaceae</taxon>
        <taxon>Natronoflexus</taxon>
    </lineage>
</organism>
<dbReference type="PANTHER" id="PTHR30040">
    <property type="entry name" value="THIAMINE BIOSYNTHESIS LIPOPROTEIN APBE"/>
    <property type="match status" value="1"/>
</dbReference>
<comment type="subcellular location">
    <subcellularLocation>
        <location evidence="12">Cell inner membrane</location>
        <topology evidence="12">Lipid-anchor</topology>
        <orientation evidence="12">Periplasmic side</orientation>
    </subcellularLocation>
</comment>
<evidence type="ECO:0000256" key="8">
    <source>
        <dbReference type="ARBA" id="ARBA00031306"/>
    </source>
</evidence>
<dbReference type="InterPro" id="IPR024932">
    <property type="entry name" value="ApbE"/>
</dbReference>
<evidence type="ECO:0000256" key="12">
    <source>
        <dbReference type="RuleBase" id="RU363002"/>
    </source>
</evidence>
<keyword evidence="3 10" id="KW-0285">Flavoprotein</keyword>
<comment type="similarity">
    <text evidence="10 12">Belongs to the ApbE family.</text>
</comment>
<evidence type="ECO:0000256" key="11">
    <source>
        <dbReference type="PIRSR" id="PIRSR006268-2"/>
    </source>
</evidence>
<keyword evidence="12" id="KW-1003">Cell membrane</keyword>
<evidence type="ECO:0000256" key="3">
    <source>
        <dbReference type="ARBA" id="ARBA00022630"/>
    </source>
</evidence>
<dbReference type="PANTHER" id="PTHR30040:SF2">
    <property type="entry name" value="FAD:PROTEIN FMN TRANSFERASE"/>
    <property type="match status" value="1"/>
</dbReference>
<evidence type="ECO:0000256" key="7">
    <source>
        <dbReference type="ARBA" id="ARBA00022842"/>
    </source>
</evidence>
<comment type="caution">
    <text evidence="13">The sequence shown here is derived from an EMBL/GenBank/DDBJ whole genome shotgun (WGS) entry which is preliminary data.</text>
</comment>
<evidence type="ECO:0000256" key="1">
    <source>
        <dbReference type="ARBA" id="ARBA00011955"/>
    </source>
</evidence>
<name>A0A4R2GLL9_9BACT</name>
<gene>
    <name evidence="13" type="ORF">EV194_10240</name>
</gene>
<protein>
    <recommendedName>
        <fullName evidence="2 10">FAD:protein FMN transferase</fullName>
        <ecNumber evidence="1 10">2.7.1.180</ecNumber>
    </recommendedName>
    <alternativeName>
        <fullName evidence="8 10">Flavin transferase</fullName>
    </alternativeName>
</protein>
<dbReference type="Gene3D" id="3.10.520.10">
    <property type="entry name" value="ApbE-like domains"/>
    <property type="match status" value="1"/>
</dbReference>
<dbReference type="PIRSF" id="PIRSF006268">
    <property type="entry name" value="ApbE"/>
    <property type="match status" value="1"/>
</dbReference>
<keyword evidence="6 10" id="KW-0274">FAD</keyword>